<dbReference type="Pfam" id="PF00067">
    <property type="entry name" value="p450"/>
    <property type="match status" value="2"/>
</dbReference>
<evidence type="ECO:0000256" key="1">
    <source>
        <dbReference type="ARBA" id="ARBA00010617"/>
    </source>
</evidence>
<keyword evidence="6" id="KW-0472">Membrane</keyword>
<evidence type="ECO:0008006" key="8">
    <source>
        <dbReference type="Google" id="ProtNLM"/>
    </source>
</evidence>
<evidence type="ECO:0000256" key="4">
    <source>
        <dbReference type="ARBA" id="ARBA00023004"/>
    </source>
</evidence>
<organism evidence="7">
    <name type="scientific">Salix viminalis</name>
    <name type="common">Common osier</name>
    <name type="synonym">Basket willow</name>
    <dbReference type="NCBI Taxonomy" id="40686"/>
    <lineage>
        <taxon>Eukaryota</taxon>
        <taxon>Viridiplantae</taxon>
        <taxon>Streptophyta</taxon>
        <taxon>Embryophyta</taxon>
        <taxon>Tracheophyta</taxon>
        <taxon>Spermatophyta</taxon>
        <taxon>Magnoliopsida</taxon>
        <taxon>eudicotyledons</taxon>
        <taxon>Gunneridae</taxon>
        <taxon>Pentapetalae</taxon>
        <taxon>rosids</taxon>
        <taxon>fabids</taxon>
        <taxon>Malpighiales</taxon>
        <taxon>Salicaceae</taxon>
        <taxon>Saliceae</taxon>
        <taxon>Salix</taxon>
    </lineage>
</organism>
<dbReference type="AlphaFoldDB" id="A0A6N2L7H9"/>
<gene>
    <name evidence="7" type="ORF">SVIM_LOCUS193107</name>
</gene>
<dbReference type="PRINTS" id="PR00463">
    <property type="entry name" value="EP450I"/>
</dbReference>
<dbReference type="PRINTS" id="PR00385">
    <property type="entry name" value="P450"/>
</dbReference>
<dbReference type="FunFam" id="1.10.630.10:FF:000007">
    <property type="entry name" value="Cytochrome P450 76C4"/>
    <property type="match status" value="2"/>
</dbReference>
<comment type="similarity">
    <text evidence="1">Belongs to the cytochrome P450 family.</text>
</comment>
<dbReference type="PANTHER" id="PTHR47950">
    <property type="entry name" value="CYTOCHROME P450, FAMILY 76, SUBFAMILY C, POLYPEPTIDE 5-RELATED"/>
    <property type="match status" value="1"/>
</dbReference>
<sequence length="1018" mass="114958">MALAHCREDIKRGHRKTIRQLKPMEYPFLLLLISFTWACLHVLIASIQLRRKSGRTVLPPGPRQLPIIGNILALGDKPHRTLAHLSRTYGPLMTLKLGTITTIVISSPDIAKEALQKHDQAFSSRTVPDALHVQHYNFHKTSMVWLPASTHWKFLRKIAVTQMFTSQRLDASQALRGKKVQELLEYVHENCNNGQAVDIGKSVLTTVLNLISNTFFSHDIASYNSDLSQEFSDLVLGVMEYIGKPNIADYFPILRLVDPQGVRRKTNNYFKRLNHILDSIISERNRLRSSSVASKACHDVLDALLILVEEENTELSFADIKALLRDFFMAGSDTTSSTVEWAMAELLLNPDKLVKAKTELQEVDGPVQESDISRCPYLQAIVKETFRLHPPAPLLVPHKAVSEVEMQGFTVPKNAQILINIWAMGRDPAIWPDPDSFKPERFLECQIDVKGRDFELIPFGAGRRICPGLPLAHKMVHLTLASLVHSFDWKIADGLTPQDIDMSETEDIKRVHRKTIRQLKPMEYPFLLLLISFTWACLHVLIASIQLRRKSGRTVLPPGPRQLPIIGNILALGDKPHRTLAHLSRTYGPLMTLKLGTITTIVISSPDFAKEALQKHDQAFSSRTVPDALHVQHYNFHKNTMVWLPHWKFLRKLAATQMFTSQRLDASQALRGKKVQELLEYVHENCNSGQAVDIGKSVLTTVLNLISNTFFSHDIASYNSDLSQEFSDLVLGVMEYIGKPNIADYFPILRLVDPQGVRRKTNNYFKRLNHILDSIISERNRLRSSSVASKACHDVLDALLILVEEENTELSFADIKALLRDFFMAGSDTTSSTVEWAMAELLLNPDKLVKAKTELQEVDGPVQESDISRCPYLQAIVKETFRLHPPAPLLVPHKAVSEVEMQGFTVPKNAQILINIWAMGRDPAIWPDPDSFKPERFLECQIDVKGRDFELIPFGAGRRICPGLPLAHKMVHLTLASLVHSFDWKIADGLTPQDLDMSEAFGITLHKREPLRAIPMKT</sequence>
<evidence type="ECO:0000313" key="7">
    <source>
        <dbReference type="EMBL" id="VFU37081.1"/>
    </source>
</evidence>
<feature type="transmembrane region" description="Helical" evidence="6">
    <location>
        <begin position="26"/>
        <end position="45"/>
    </location>
</feature>
<proteinExistence type="inferred from homology"/>
<keyword evidence="4 5" id="KW-0408">Iron</keyword>
<evidence type="ECO:0000256" key="6">
    <source>
        <dbReference type="SAM" id="Phobius"/>
    </source>
</evidence>
<dbReference type="GO" id="GO:0004497">
    <property type="term" value="F:monooxygenase activity"/>
    <property type="evidence" value="ECO:0007669"/>
    <property type="project" value="InterPro"/>
</dbReference>
<keyword evidence="5" id="KW-0349">Heme</keyword>
<dbReference type="CDD" id="cd11073">
    <property type="entry name" value="CYP76-like"/>
    <property type="match status" value="2"/>
</dbReference>
<comment type="cofactor">
    <cofactor evidence="5">
        <name>heme</name>
        <dbReference type="ChEBI" id="CHEBI:30413"/>
    </cofactor>
</comment>
<dbReference type="GO" id="GO:0016705">
    <property type="term" value="F:oxidoreductase activity, acting on paired donors, with incorporation or reduction of molecular oxygen"/>
    <property type="evidence" value="ECO:0007669"/>
    <property type="project" value="InterPro"/>
</dbReference>
<name>A0A6N2L7H9_SALVM</name>
<evidence type="ECO:0000256" key="2">
    <source>
        <dbReference type="ARBA" id="ARBA00022723"/>
    </source>
</evidence>
<keyword evidence="6" id="KW-0812">Transmembrane</keyword>
<dbReference type="InterPro" id="IPR036396">
    <property type="entry name" value="Cyt_P450_sf"/>
</dbReference>
<dbReference type="InterPro" id="IPR017972">
    <property type="entry name" value="Cyt_P450_CS"/>
</dbReference>
<dbReference type="Gene3D" id="1.10.630.10">
    <property type="entry name" value="Cytochrome P450"/>
    <property type="match status" value="2"/>
</dbReference>
<dbReference type="SUPFAM" id="SSF48264">
    <property type="entry name" value="Cytochrome P450"/>
    <property type="match status" value="2"/>
</dbReference>
<dbReference type="InterPro" id="IPR001128">
    <property type="entry name" value="Cyt_P450"/>
</dbReference>
<keyword evidence="3" id="KW-0560">Oxidoreductase</keyword>
<reference evidence="7" key="1">
    <citation type="submission" date="2019-03" db="EMBL/GenBank/DDBJ databases">
        <authorList>
            <person name="Mank J."/>
            <person name="Almeida P."/>
        </authorList>
    </citation>
    <scope>NUCLEOTIDE SEQUENCE</scope>
    <source>
        <strain evidence="7">78183</strain>
    </source>
</reference>
<dbReference type="InterPro" id="IPR002401">
    <property type="entry name" value="Cyt_P450_E_grp-I"/>
</dbReference>
<keyword evidence="2 5" id="KW-0479">Metal-binding</keyword>
<accession>A0A6N2L7H9</accession>
<dbReference type="PROSITE" id="PS00086">
    <property type="entry name" value="CYTOCHROME_P450"/>
    <property type="match status" value="2"/>
</dbReference>
<protein>
    <recommendedName>
        <fullName evidence="8">Cytochrome P450</fullName>
    </recommendedName>
</protein>
<evidence type="ECO:0000256" key="5">
    <source>
        <dbReference type="PIRSR" id="PIRSR602401-1"/>
    </source>
</evidence>
<dbReference type="GO" id="GO:0005506">
    <property type="term" value="F:iron ion binding"/>
    <property type="evidence" value="ECO:0007669"/>
    <property type="project" value="InterPro"/>
</dbReference>
<dbReference type="PANTHER" id="PTHR47950:SF44">
    <property type="entry name" value="CYTOCHROME P450, FAMILY 76, SUBFAMILY C, POLYPEPTIDE 5-RELATED"/>
    <property type="match status" value="1"/>
</dbReference>
<dbReference type="GO" id="GO:0020037">
    <property type="term" value="F:heme binding"/>
    <property type="evidence" value="ECO:0007669"/>
    <property type="project" value="InterPro"/>
</dbReference>
<feature type="binding site" description="axial binding residue" evidence="5">
    <location>
        <position position="466"/>
    </location>
    <ligand>
        <name>heme</name>
        <dbReference type="ChEBI" id="CHEBI:30413"/>
    </ligand>
    <ligandPart>
        <name>Fe</name>
        <dbReference type="ChEBI" id="CHEBI:18248"/>
    </ligandPart>
</feature>
<keyword evidence="6" id="KW-1133">Transmembrane helix</keyword>
<evidence type="ECO:0000256" key="3">
    <source>
        <dbReference type="ARBA" id="ARBA00023002"/>
    </source>
</evidence>
<dbReference type="EMBL" id="CAADRP010001224">
    <property type="protein sequence ID" value="VFU37081.1"/>
    <property type="molecule type" value="Genomic_DNA"/>
</dbReference>